<dbReference type="InterPro" id="IPR029061">
    <property type="entry name" value="THDP-binding"/>
</dbReference>
<evidence type="ECO:0000256" key="9">
    <source>
        <dbReference type="ARBA" id="ARBA00023052"/>
    </source>
</evidence>
<keyword evidence="8 11" id="KW-0460">Magnesium</keyword>
<name>A0A7H2BJY3_9MICC</name>
<dbReference type="FunFam" id="3.40.50.970:FF:000019">
    <property type="entry name" value="Pyruvate decarboxylase isozyme"/>
    <property type="match status" value="1"/>
</dbReference>
<evidence type="ECO:0000256" key="12">
    <source>
        <dbReference type="RuleBase" id="RU362132"/>
    </source>
</evidence>
<evidence type="ECO:0000259" key="15">
    <source>
        <dbReference type="Pfam" id="PF02776"/>
    </source>
</evidence>
<feature type="binding site" evidence="11">
    <location>
        <position position="461"/>
    </location>
    <ligand>
        <name>Mg(2+)</name>
        <dbReference type="ChEBI" id="CHEBI:18420"/>
    </ligand>
</feature>
<keyword evidence="6 11" id="KW-0479">Metal-binding</keyword>
<evidence type="ECO:0000256" key="5">
    <source>
        <dbReference type="ARBA" id="ARBA00020054"/>
    </source>
</evidence>
<evidence type="ECO:0000256" key="11">
    <source>
        <dbReference type="PIRSR" id="PIRSR036565-2"/>
    </source>
</evidence>
<dbReference type="CDD" id="cd07038">
    <property type="entry name" value="TPP_PYR_PDC_IPDC_like"/>
    <property type="match status" value="1"/>
</dbReference>
<evidence type="ECO:0000259" key="14">
    <source>
        <dbReference type="Pfam" id="PF02775"/>
    </source>
</evidence>
<feature type="domain" description="Thiamine pyrophosphate enzyme N-terminal TPP-binding" evidence="15">
    <location>
        <begin position="4"/>
        <end position="111"/>
    </location>
</feature>
<dbReference type="AlphaFoldDB" id="A0A7H2BJY3"/>
<comment type="function">
    <text evidence="3">Decarboxylates branched-chain and aromatic alpha-keto acids to aldehydes.</text>
</comment>
<comment type="cofactor">
    <cofactor evidence="11">
        <name>Mg(2+)</name>
        <dbReference type="ChEBI" id="CHEBI:18420"/>
    </cofactor>
    <text evidence="11">Binds 1 Mg(2+) per subunit.</text>
</comment>
<evidence type="ECO:0000256" key="4">
    <source>
        <dbReference type="ARBA" id="ARBA00007812"/>
    </source>
</evidence>
<feature type="binding site" evidence="11">
    <location>
        <position position="463"/>
    </location>
    <ligand>
        <name>Mg(2+)</name>
        <dbReference type="ChEBI" id="CHEBI:18420"/>
    </ligand>
</feature>
<dbReference type="Pfam" id="PF00205">
    <property type="entry name" value="TPP_enzyme_M"/>
    <property type="match status" value="1"/>
</dbReference>
<dbReference type="InterPro" id="IPR012110">
    <property type="entry name" value="PDC/IPDC-like"/>
</dbReference>
<dbReference type="InterPro" id="IPR047214">
    <property type="entry name" value="TPP_PDC_IPDC"/>
</dbReference>
<dbReference type="GO" id="GO:0004737">
    <property type="term" value="F:pyruvate decarboxylase activity"/>
    <property type="evidence" value="ECO:0007669"/>
    <property type="project" value="TreeGrafter"/>
</dbReference>
<dbReference type="Pfam" id="PF02775">
    <property type="entry name" value="TPP_enzyme_C"/>
    <property type="match status" value="1"/>
</dbReference>
<dbReference type="PANTHER" id="PTHR43452">
    <property type="entry name" value="PYRUVATE DECARBOXYLASE"/>
    <property type="match status" value="1"/>
</dbReference>
<evidence type="ECO:0000256" key="10">
    <source>
        <dbReference type="ARBA" id="ARBA00023239"/>
    </source>
</evidence>
<keyword evidence="7" id="KW-0210">Decarboxylase</keyword>
<evidence type="ECO:0000256" key="1">
    <source>
        <dbReference type="ARBA" id="ARBA00001920"/>
    </source>
</evidence>
<dbReference type="Proteomes" id="UP000516421">
    <property type="component" value="Chromosome"/>
</dbReference>
<dbReference type="Gene3D" id="3.40.50.970">
    <property type="match status" value="2"/>
</dbReference>
<accession>A0A7H2BJY3</accession>
<dbReference type="PANTHER" id="PTHR43452:SF30">
    <property type="entry name" value="PYRUVATE DECARBOXYLASE ISOZYME 1-RELATED"/>
    <property type="match status" value="1"/>
</dbReference>
<dbReference type="Gene3D" id="3.40.50.1220">
    <property type="entry name" value="TPP-binding domain"/>
    <property type="match status" value="1"/>
</dbReference>
<sequence>MTYNVGNYLLDRLVELGATEIFGVPGDFNLHFLDDVLAHENLEWVGNANELNAGYAADGYARVRGIAAICTTYGVGELSAINATAGSYAENVPVIHIVGAPGTSSQQQHGRMHHTLGDGDFMHFVRMAREVNYSVAVLDRATATNDIDRVLREAVLHRKPGYLMLPVDVARTPATAPSAPLDVTTRLSAQDVEEDFRVAATEFLKGKKTAVLADIMTERLDAVEELNDFVTSTNFPFASILWGKAMLDETLPNYAGIYIGALSEESTRKVVEEAEVLISSGVEFTDTTSAHYSHQIDPARVIDLGARGATIAGKVFAPLAMADALRILKDAAAEAGAVAMDFAGSENDTQLPEVSDSPLKQDELWALLPAHLDAHNTVVADMGTSFFGMANQKFPEDSRFIGMPLWGSIGYSIPALLGAAMADRDSRGVLLVGDGSAQLTIQELGTIIREGINPVMFVINNDGYTIERSIHGPEAKYNDITAYNWQQIPVGFGATEKNSVILRATTSRELVDACKVAGETRDKLVFIEVVTDKDDMPQLLRDFGAHVEKMHKSA</sequence>
<evidence type="ECO:0000259" key="13">
    <source>
        <dbReference type="Pfam" id="PF00205"/>
    </source>
</evidence>
<dbReference type="SUPFAM" id="SSF52518">
    <property type="entry name" value="Thiamin diphosphate-binding fold (THDP-binding)"/>
    <property type="match status" value="2"/>
</dbReference>
<organism evidence="16 17">
    <name type="scientific">Rothia amarae</name>
    <dbReference type="NCBI Taxonomy" id="169480"/>
    <lineage>
        <taxon>Bacteria</taxon>
        <taxon>Bacillati</taxon>
        <taxon>Actinomycetota</taxon>
        <taxon>Actinomycetes</taxon>
        <taxon>Micrococcales</taxon>
        <taxon>Micrococcaceae</taxon>
        <taxon>Rothia</taxon>
    </lineage>
</organism>
<dbReference type="InterPro" id="IPR011766">
    <property type="entry name" value="TPP_enzyme_TPP-bd"/>
</dbReference>
<dbReference type="InterPro" id="IPR029035">
    <property type="entry name" value="DHS-like_NAD/FAD-binding_dom"/>
</dbReference>
<protein>
    <recommendedName>
        <fullName evidence="5">Alpha-keto-acid decarboxylase</fullName>
    </recommendedName>
</protein>
<evidence type="ECO:0000256" key="7">
    <source>
        <dbReference type="ARBA" id="ARBA00022793"/>
    </source>
</evidence>
<keyword evidence="17" id="KW-1185">Reference proteome</keyword>
<dbReference type="KEGG" id="rama:IDM48_00505"/>
<dbReference type="RefSeq" id="WP_145175839.1">
    <property type="nucleotide sequence ID" value="NZ_CP061538.1"/>
</dbReference>
<dbReference type="GO" id="GO:0000287">
    <property type="term" value="F:magnesium ion binding"/>
    <property type="evidence" value="ECO:0007669"/>
    <property type="project" value="InterPro"/>
</dbReference>
<evidence type="ECO:0000256" key="3">
    <source>
        <dbReference type="ARBA" id="ARBA00002938"/>
    </source>
</evidence>
<evidence type="ECO:0000313" key="16">
    <source>
        <dbReference type="EMBL" id="QNV39979.1"/>
    </source>
</evidence>
<dbReference type="InterPro" id="IPR047213">
    <property type="entry name" value="TPP_PYR_PDC_IPDC-like"/>
</dbReference>
<keyword evidence="10" id="KW-0456">Lyase</keyword>
<dbReference type="InterPro" id="IPR012001">
    <property type="entry name" value="Thiamin_PyroP_enz_TPP-bd_dom"/>
</dbReference>
<dbReference type="GO" id="GO:0000949">
    <property type="term" value="P:aromatic amino acid family catabolic process to alcohol via Ehrlich pathway"/>
    <property type="evidence" value="ECO:0007669"/>
    <property type="project" value="TreeGrafter"/>
</dbReference>
<feature type="domain" description="Thiamine pyrophosphate enzyme central" evidence="13">
    <location>
        <begin position="199"/>
        <end position="316"/>
    </location>
</feature>
<feature type="domain" description="Thiamine pyrophosphate enzyme TPP-binding" evidence="14">
    <location>
        <begin position="382"/>
        <end position="529"/>
    </location>
</feature>
<dbReference type="FunFam" id="3.40.50.970:FF:000024">
    <property type="entry name" value="Pyruvate decarboxylase isozyme"/>
    <property type="match status" value="1"/>
</dbReference>
<gene>
    <name evidence="16" type="ORF">IDM48_00505</name>
</gene>
<comment type="similarity">
    <text evidence="4 12">Belongs to the TPP enzyme family.</text>
</comment>
<feature type="binding site" evidence="11">
    <location>
        <position position="434"/>
    </location>
    <ligand>
        <name>Mg(2+)</name>
        <dbReference type="ChEBI" id="CHEBI:18420"/>
    </ligand>
</feature>
<evidence type="ECO:0000256" key="6">
    <source>
        <dbReference type="ARBA" id="ARBA00022723"/>
    </source>
</evidence>
<proteinExistence type="inferred from homology"/>
<dbReference type="GO" id="GO:0005829">
    <property type="term" value="C:cytosol"/>
    <property type="evidence" value="ECO:0007669"/>
    <property type="project" value="TreeGrafter"/>
</dbReference>
<reference evidence="16 17" key="1">
    <citation type="submission" date="2020-09" db="EMBL/GenBank/DDBJ databases">
        <title>Investigation of environmental microbe.</title>
        <authorList>
            <person name="Ou Y."/>
            <person name="Kang Q."/>
        </authorList>
    </citation>
    <scope>NUCLEOTIDE SEQUENCE [LARGE SCALE GENOMIC DNA]</scope>
    <source>
        <strain evidence="16 17">KJZ-9</strain>
    </source>
</reference>
<dbReference type="CDD" id="cd02005">
    <property type="entry name" value="TPP_PDC_IPDC"/>
    <property type="match status" value="1"/>
</dbReference>
<evidence type="ECO:0000256" key="8">
    <source>
        <dbReference type="ARBA" id="ARBA00022842"/>
    </source>
</evidence>
<dbReference type="PIRSF" id="PIRSF036565">
    <property type="entry name" value="Pyruvt_ip_decrb"/>
    <property type="match status" value="1"/>
</dbReference>
<comment type="cofactor">
    <cofactor evidence="2">
        <name>thiamine diphosphate</name>
        <dbReference type="ChEBI" id="CHEBI:58937"/>
    </cofactor>
</comment>
<keyword evidence="9 12" id="KW-0786">Thiamine pyrophosphate</keyword>
<dbReference type="Pfam" id="PF02776">
    <property type="entry name" value="TPP_enzyme_N"/>
    <property type="match status" value="1"/>
</dbReference>
<evidence type="ECO:0000256" key="2">
    <source>
        <dbReference type="ARBA" id="ARBA00001964"/>
    </source>
</evidence>
<evidence type="ECO:0000313" key="17">
    <source>
        <dbReference type="Proteomes" id="UP000516421"/>
    </source>
</evidence>
<dbReference type="InterPro" id="IPR012000">
    <property type="entry name" value="Thiamin_PyroP_enz_cen_dom"/>
</dbReference>
<comment type="cofactor">
    <cofactor evidence="1">
        <name>a metal cation</name>
        <dbReference type="ChEBI" id="CHEBI:25213"/>
    </cofactor>
</comment>
<dbReference type="EMBL" id="CP061538">
    <property type="protein sequence ID" value="QNV39979.1"/>
    <property type="molecule type" value="Genomic_DNA"/>
</dbReference>
<dbReference type="GO" id="GO:0030976">
    <property type="term" value="F:thiamine pyrophosphate binding"/>
    <property type="evidence" value="ECO:0007669"/>
    <property type="project" value="InterPro"/>
</dbReference>
<dbReference type="SUPFAM" id="SSF52467">
    <property type="entry name" value="DHS-like NAD/FAD-binding domain"/>
    <property type="match status" value="1"/>
</dbReference>